<keyword evidence="2" id="KW-0808">Transferase</keyword>
<keyword evidence="6" id="KW-0378">Hydrolase</keyword>
<evidence type="ECO:0000256" key="6">
    <source>
        <dbReference type="ARBA" id="ARBA00022801"/>
    </source>
</evidence>
<organism evidence="11 12">
    <name type="scientific">Taxus chinensis</name>
    <name type="common">Chinese yew</name>
    <name type="synonym">Taxus wallichiana var. chinensis</name>
    <dbReference type="NCBI Taxonomy" id="29808"/>
    <lineage>
        <taxon>Eukaryota</taxon>
        <taxon>Viridiplantae</taxon>
        <taxon>Streptophyta</taxon>
        <taxon>Embryophyta</taxon>
        <taxon>Tracheophyta</taxon>
        <taxon>Spermatophyta</taxon>
        <taxon>Pinopsida</taxon>
        <taxon>Pinidae</taxon>
        <taxon>Conifers II</taxon>
        <taxon>Cupressales</taxon>
        <taxon>Taxaceae</taxon>
        <taxon>Taxus</taxon>
    </lineage>
</organism>
<dbReference type="PANTHER" id="PTHR24559:SF444">
    <property type="entry name" value="REVERSE TRANSCRIPTASE DOMAIN-CONTAINING PROTEIN"/>
    <property type="match status" value="1"/>
</dbReference>
<evidence type="ECO:0000256" key="7">
    <source>
        <dbReference type="ARBA" id="ARBA00022918"/>
    </source>
</evidence>
<evidence type="ECO:0000313" key="12">
    <source>
        <dbReference type="Proteomes" id="UP000824469"/>
    </source>
</evidence>
<dbReference type="Pfam" id="PF13456">
    <property type="entry name" value="RVT_3"/>
    <property type="match status" value="1"/>
</dbReference>
<accession>A0AA38FIV3</accession>
<dbReference type="InterPro" id="IPR053134">
    <property type="entry name" value="RNA-dir_DNA_polymerase"/>
</dbReference>
<proteinExistence type="predicted"/>
<reference evidence="11 12" key="1">
    <citation type="journal article" date="2021" name="Nat. Plants">
        <title>The Taxus genome provides insights into paclitaxel biosynthesis.</title>
        <authorList>
            <person name="Xiong X."/>
            <person name="Gou J."/>
            <person name="Liao Q."/>
            <person name="Li Y."/>
            <person name="Zhou Q."/>
            <person name="Bi G."/>
            <person name="Li C."/>
            <person name="Du R."/>
            <person name="Wang X."/>
            <person name="Sun T."/>
            <person name="Guo L."/>
            <person name="Liang H."/>
            <person name="Lu P."/>
            <person name="Wu Y."/>
            <person name="Zhang Z."/>
            <person name="Ro D.K."/>
            <person name="Shang Y."/>
            <person name="Huang S."/>
            <person name="Yan J."/>
        </authorList>
    </citation>
    <scope>NUCLEOTIDE SEQUENCE [LARGE SCALE GENOMIC DNA]</scope>
    <source>
        <strain evidence="11">Ta-2019</strain>
    </source>
</reference>
<keyword evidence="7" id="KW-0695">RNA-directed DNA polymerase</keyword>
<dbReference type="AlphaFoldDB" id="A0AA38FIV3"/>
<evidence type="ECO:0000256" key="1">
    <source>
        <dbReference type="ARBA" id="ARBA00022670"/>
    </source>
</evidence>
<dbReference type="Gene3D" id="3.30.70.270">
    <property type="match status" value="1"/>
</dbReference>
<protein>
    <recommendedName>
        <fullName evidence="13">Reverse transcriptase domain-containing protein</fullName>
    </recommendedName>
</protein>
<feature type="domain" description="RNase H type-1" evidence="10">
    <location>
        <begin position="60"/>
        <end position="178"/>
    </location>
</feature>
<evidence type="ECO:0000256" key="8">
    <source>
        <dbReference type="SAM" id="MobiDB-lite"/>
    </source>
</evidence>
<dbReference type="InterPro" id="IPR043502">
    <property type="entry name" value="DNA/RNA_pol_sf"/>
</dbReference>
<dbReference type="GO" id="GO:0003676">
    <property type="term" value="F:nucleic acid binding"/>
    <property type="evidence" value="ECO:0007669"/>
    <property type="project" value="InterPro"/>
</dbReference>
<evidence type="ECO:0000259" key="9">
    <source>
        <dbReference type="Pfam" id="PF00078"/>
    </source>
</evidence>
<dbReference type="SUPFAM" id="SSF53098">
    <property type="entry name" value="Ribonuclease H-like"/>
    <property type="match status" value="1"/>
</dbReference>
<gene>
    <name evidence="11" type="ORF">KI387_008285</name>
</gene>
<evidence type="ECO:0000259" key="10">
    <source>
        <dbReference type="Pfam" id="PF13456"/>
    </source>
</evidence>
<comment type="caution">
    <text evidence="11">The sequence shown here is derived from an EMBL/GenBank/DDBJ whole genome shotgun (WGS) entry which is preliminary data.</text>
</comment>
<dbReference type="InterPro" id="IPR043128">
    <property type="entry name" value="Rev_trsase/Diguanyl_cyclase"/>
</dbReference>
<dbReference type="GO" id="GO:0006508">
    <property type="term" value="P:proteolysis"/>
    <property type="evidence" value="ECO:0007669"/>
    <property type="project" value="UniProtKB-KW"/>
</dbReference>
<dbReference type="Gene3D" id="3.10.10.10">
    <property type="entry name" value="HIV Type 1 Reverse Transcriptase, subunit A, domain 1"/>
    <property type="match status" value="1"/>
</dbReference>
<keyword evidence="12" id="KW-1185">Reference proteome</keyword>
<dbReference type="InterPro" id="IPR000477">
    <property type="entry name" value="RT_dom"/>
</dbReference>
<feature type="region of interest" description="Disordered" evidence="8">
    <location>
        <begin position="284"/>
        <end position="305"/>
    </location>
</feature>
<keyword evidence="5" id="KW-0255">Endonuclease</keyword>
<feature type="domain" description="Reverse transcriptase" evidence="9">
    <location>
        <begin position="408"/>
        <end position="562"/>
    </location>
</feature>
<sequence length="601" mass="68371">MQTLEPESQKKYLVTNSEDPKAQILFESSGMGNYFLSTETGTKGVFVQEKDLHEVWTLQFDGSCATSGCGAGVVLISPEEEVIPLSFKLQFFNTNNTAEYESLLLGMQAAKERGIKNLKAQGDAELVVNQVKRIYQVKNERLRHYRNAVWDSIEEFDAFSIGAIPRAQNDMADSLAVSASLMLPHPGLKTNKYTIEVVFRPSVPDNSQHWQVFNNDNHLIAFLEKSENFDELYFEGSTSPCRESINGQDHESGENDGICQLKGNKIPKGLVSLERLFDRHDRFIKKKKQNDPDSSPETEPVNIGSEAHPQFVNIGKCCTPEEKRKFVKLLKRYMDVLAWSYADLKSFKPKDVQHNIPLKEDAKAFRQKQRHYNPKISGTIQAEIQKMLDARIIFPIHHSTWVANIVPVRKKNGEIRICVDFRNLNQASLKDNYPLPIMDQVLQAVTGSEMLSMLDGFSGYNQIEVSPEDQFKTAFTTPWGTFAYNRMPFGLTNAGATFQRAMDFAFKGMMGKVIVVYLDDLTVFSKLRSDHCDHLEQVLARCREHGISLNPKKFVFGVTEGKLRGMWLAKKEQRLMPKELRLSKTLLCLQARMVFILSSER</sequence>
<evidence type="ECO:0008006" key="13">
    <source>
        <dbReference type="Google" id="ProtNLM"/>
    </source>
</evidence>
<keyword evidence="3" id="KW-0548">Nucleotidyltransferase</keyword>
<dbReference type="Gene3D" id="3.30.420.10">
    <property type="entry name" value="Ribonuclease H-like superfamily/Ribonuclease H"/>
    <property type="match status" value="1"/>
</dbReference>
<dbReference type="GO" id="GO:0008233">
    <property type="term" value="F:peptidase activity"/>
    <property type="evidence" value="ECO:0007669"/>
    <property type="project" value="UniProtKB-KW"/>
</dbReference>
<dbReference type="CDD" id="cd09279">
    <property type="entry name" value="RNase_HI_like"/>
    <property type="match status" value="1"/>
</dbReference>
<evidence type="ECO:0000256" key="3">
    <source>
        <dbReference type="ARBA" id="ARBA00022695"/>
    </source>
</evidence>
<dbReference type="GO" id="GO:0003964">
    <property type="term" value="F:RNA-directed DNA polymerase activity"/>
    <property type="evidence" value="ECO:0007669"/>
    <property type="project" value="UniProtKB-KW"/>
</dbReference>
<dbReference type="EMBL" id="JAHRHJ020000008">
    <property type="protein sequence ID" value="KAH9303881.1"/>
    <property type="molecule type" value="Genomic_DNA"/>
</dbReference>
<dbReference type="CDD" id="cd01647">
    <property type="entry name" value="RT_LTR"/>
    <property type="match status" value="1"/>
</dbReference>
<dbReference type="GO" id="GO:0004523">
    <property type="term" value="F:RNA-DNA hybrid ribonuclease activity"/>
    <property type="evidence" value="ECO:0007669"/>
    <property type="project" value="InterPro"/>
</dbReference>
<dbReference type="SUPFAM" id="SSF56672">
    <property type="entry name" value="DNA/RNA polymerases"/>
    <property type="match status" value="1"/>
</dbReference>
<keyword evidence="4" id="KW-0540">Nuclease</keyword>
<evidence type="ECO:0000256" key="5">
    <source>
        <dbReference type="ARBA" id="ARBA00022759"/>
    </source>
</evidence>
<evidence type="ECO:0000313" key="11">
    <source>
        <dbReference type="EMBL" id="KAH9303881.1"/>
    </source>
</evidence>
<evidence type="ECO:0000256" key="2">
    <source>
        <dbReference type="ARBA" id="ARBA00022679"/>
    </source>
</evidence>
<dbReference type="PANTHER" id="PTHR24559">
    <property type="entry name" value="TRANSPOSON TY3-I GAG-POL POLYPROTEIN"/>
    <property type="match status" value="1"/>
</dbReference>
<dbReference type="Pfam" id="PF00078">
    <property type="entry name" value="RVT_1"/>
    <property type="match status" value="1"/>
</dbReference>
<dbReference type="FunFam" id="3.10.10.10:FF:000007">
    <property type="entry name" value="Retrovirus-related Pol polyprotein from transposon 17.6-like Protein"/>
    <property type="match status" value="1"/>
</dbReference>
<name>A0AA38FIV3_TAXCH</name>
<dbReference type="InterPro" id="IPR012337">
    <property type="entry name" value="RNaseH-like_sf"/>
</dbReference>
<evidence type="ECO:0000256" key="4">
    <source>
        <dbReference type="ARBA" id="ARBA00022722"/>
    </source>
</evidence>
<dbReference type="InterPro" id="IPR036397">
    <property type="entry name" value="RNaseH_sf"/>
</dbReference>
<keyword evidence="1" id="KW-0645">Protease</keyword>
<dbReference type="InterPro" id="IPR002156">
    <property type="entry name" value="RNaseH_domain"/>
</dbReference>
<dbReference type="Proteomes" id="UP000824469">
    <property type="component" value="Unassembled WGS sequence"/>
</dbReference>